<dbReference type="EMBL" id="CAJOAZ010022865">
    <property type="protein sequence ID" value="CAF4369828.1"/>
    <property type="molecule type" value="Genomic_DNA"/>
</dbReference>
<feature type="non-terminal residue" evidence="1">
    <location>
        <position position="111"/>
    </location>
</feature>
<comment type="caution">
    <text evidence="1">The sequence shown here is derived from an EMBL/GenBank/DDBJ whole genome shotgun (WGS) entry which is preliminary data.</text>
</comment>
<accession>A0A820MB60</accession>
<protein>
    <submittedName>
        <fullName evidence="1">Uncharacterized protein</fullName>
    </submittedName>
</protein>
<dbReference type="AlphaFoldDB" id="A0A820MB60"/>
<gene>
    <name evidence="1" type="ORF">OXD698_LOCUS49777</name>
</gene>
<organism evidence="1 2">
    <name type="scientific">Adineta steineri</name>
    <dbReference type="NCBI Taxonomy" id="433720"/>
    <lineage>
        <taxon>Eukaryota</taxon>
        <taxon>Metazoa</taxon>
        <taxon>Spiralia</taxon>
        <taxon>Gnathifera</taxon>
        <taxon>Rotifera</taxon>
        <taxon>Eurotatoria</taxon>
        <taxon>Bdelloidea</taxon>
        <taxon>Adinetida</taxon>
        <taxon>Adinetidae</taxon>
        <taxon>Adineta</taxon>
    </lineage>
</organism>
<name>A0A820MB60_9BILA</name>
<sequence length="111" mass="12900">FIDQVKNQMSIKIDDPNIFSLIWFGNLSDKTLSKIKFVNKFETFDLLKEYLNEMKDSSVILIVSNNIPLDTISLTDFPQICAIYNDKFVCLYCLPTMILPVHAYIQNIQDE</sequence>
<feature type="non-terminal residue" evidence="1">
    <location>
        <position position="1"/>
    </location>
</feature>
<dbReference type="Proteomes" id="UP000663844">
    <property type="component" value="Unassembled WGS sequence"/>
</dbReference>
<evidence type="ECO:0000313" key="1">
    <source>
        <dbReference type="EMBL" id="CAF4369828.1"/>
    </source>
</evidence>
<evidence type="ECO:0000313" key="2">
    <source>
        <dbReference type="Proteomes" id="UP000663844"/>
    </source>
</evidence>
<reference evidence="1" key="1">
    <citation type="submission" date="2021-02" db="EMBL/GenBank/DDBJ databases">
        <authorList>
            <person name="Nowell W R."/>
        </authorList>
    </citation>
    <scope>NUCLEOTIDE SEQUENCE</scope>
</reference>
<proteinExistence type="predicted"/>